<accession>A0A160DFB5</accession>
<dbReference type="RefSeq" id="YP_009273128.1">
    <property type="nucleotide sequence ID" value="NC_030901.1"/>
</dbReference>
<evidence type="ECO:0000313" key="2">
    <source>
        <dbReference type="Proteomes" id="UP000203982"/>
    </source>
</evidence>
<dbReference type="Proteomes" id="UP000203982">
    <property type="component" value="Segment"/>
</dbReference>
<reference evidence="1 2" key="1">
    <citation type="submission" date="2016-03" db="EMBL/GenBank/DDBJ databases">
        <authorList>
            <person name="Montgomery M.T."/>
            <person name="Guerrero C.A."/>
            <person name="Mavrich T.N."/>
            <person name="Pope W.H."/>
            <person name="Garlena R.A."/>
            <person name="Russell D.A."/>
            <person name="Jacobs-Sera D."/>
            <person name="Hendrix R.W."/>
            <person name="Hatfull G.F."/>
        </authorList>
    </citation>
    <scope>NUCLEOTIDE SEQUENCE [LARGE SCALE GENOMIC DNA]</scope>
</reference>
<proteinExistence type="predicted"/>
<dbReference type="GeneID" id="28803308"/>
<keyword evidence="2" id="KW-1185">Reference proteome</keyword>
<sequence>MSDTYSGNALRVLGDIATILNASGLKQTRELTFELKHEGSRMGRFVWCTEEGWVYEV</sequence>
<evidence type="ECO:0000313" key="1">
    <source>
        <dbReference type="EMBL" id="ANA86591.1"/>
    </source>
</evidence>
<gene>
    <name evidence="1" type="primary">93</name>
    <name evidence="1" type="ORF">PBI_CLUBL_93</name>
</gene>
<dbReference type="EMBL" id="KU998246">
    <property type="protein sequence ID" value="ANA86591.1"/>
    <property type="molecule type" value="Genomic_DNA"/>
</dbReference>
<dbReference type="KEGG" id="vg:28803308"/>
<organism evidence="1 2">
    <name type="scientific">Gordonia phage ClubL</name>
    <dbReference type="NCBI Taxonomy" id="1838065"/>
    <lineage>
        <taxon>Viruses</taxon>
        <taxon>Duplodnaviria</taxon>
        <taxon>Heunggongvirae</taxon>
        <taxon>Uroviricota</taxon>
        <taxon>Caudoviricetes</taxon>
        <taxon>Smoothievirus</taxon>
        <taxon>Smoothievirus clubL</taxon>
    </lineage>
</organism>
<protein>
    <submittedName>
        <fullName evidence="1">Uncharacterized protein</fullName>
    </submittedName>
</protein>
<name>A0A160DFB5_9CAUD</name>